<evidence type="ECO:0000256" key="1">
    <source>
        <dbReference type="SAM" id="MobiDB-lite"/>
    </source>
</evidence>
<name>A0A2L0F5F8_SORCE</name>
<feature type="compositionally biased region" description="Polar residues" evidence="1">
    <location>
        <begin position="15"/>
        <end position="26"/>
    </location>
</feature>
<protein>
    <submittedName>
        <fullName evidence="2">Uncharacterized protein</fullName>
    </submittedName>
</protein>
<proteinExistence type="predicted"/>
<accession>A0A2L0F5F8</accession>
<dbReference type="EMBL" id="CP012673">
    <property type="protein sequence ID" value="AUX46828.1"/>
    <property type="molecule type" value="Genomic_DNA"/>
</dbReference>
<feature type="region of interest" description="Disordered" evidence="1">
    <location>
        <begin position="1"/>
        <end position="26"/>
    </location>
</feature>
<dbReference type="AlphaFoldDB" id="A0A2L0F5F8"/>
<evidence type="ECO:0000313" key="2">
    <source>
        <dbReference type="EMBL" id="AUX46828.1"/>
    </source>
</evidence>
<feature type="compositionally biased region" description="Low complexity" evidence="1">
    <location>
        <begin position="1"/>
        <end position="13"/>
    </location>
</feature>
<gene>
    <name evidence="2" type="ORF">SOCE26_083370</name>
</gene>
<reference evidence="2 3" key="1">
    <citation type="submission" date="2015-09" db="EMBL/GenBank/DDBJ databases">
        <title>Sorangium comparison.</title>
        <authorList>
            <person name="Zaburannyi N."/>
            <person name="Bunk B."/>
            <person name="Overmann J."/>
            <person name="Mueller R."/>
        </authorList>
    </citation>
    <scope>NUCLEOTIDE SEQUENCE [LARGE SCALE GENOMIC DNA]</scope>
    <source>
        <strain evidence="2 3">So ce26</strain>
    </source>
</reference>
<evidence type="ECO:0000313" key="3">
    <source>
        <dbReference type="Proteomes" id="UP000238348"/>
    </source>
</evidence>
<organism evidence="2 3">
    <name type="scientific">Sorangium cellulosum</name>
    <name type="common">Polyangium cellulosum</name>
    <dbReference type="NCBI Taxonomy" id="56"/>
    <lineage>
        <taxon>Bacteria</taxon>
        <taxon>Pseudomonadati</taxon>
        <taxon>Myxococcota</taxon>
        <taxon>Polyangia</taxon>
        <taxon>Polyangiales</taxon>
        <taxon>Polyangiaceae</taxon>
        <taxon>Sorangium</taxon>
    </lineage>
</organism>
<dbReference type="Proteomes" id="UP000238348">
    <property type="component" value="Chromosome"/>
</dbReference>
<sequence>MSSTVSRSTSRAAWESTTTCASRGSRPESVTSWLCVKKWASSLNRIVTRASTWLTSDPRAMLAFCMKTTPTARQRDQEDDQTGGDVGLEVRAEVMAERRRARYCGRAGGHLSRRDGVVRAAPISVDVGRDGAWIDGVI</sequence>